<evidence type="ECO:0000259" key="1">
    <source>
        <dbReference type="Pfam" id="PF04155"/>
    </source>
</evidence>
<evidence type="ECO:0000313" key="3">
    <source>
        <dbReference type="WBParaSite" id="EEL_0000748601-mRNA-1"/>
    </source>
</evidence>
<dbReference type="Pfam" id="PF04155">
    <property type="entry name" value="Ground-like"/>
    <property type="match status" value="1"/>
</dbReference>
<evidence type="ECO:0000313" key="2">
    <source>
        <dbReference type="Proteomes" id="UP000050640"/>
    </source>
</evidence>
<sequence length="209" mass="23185">MAEILYRDIIFIVALYATVNVYIVEGSPCRCSPCHNRCSKSILCPVANICPLQTCPAAPSCPQPAPCPPCINHVIRQPVLVTHQVVVPVVRKIPIIENTCCSTCPIPCVARKKRQSSVEDEMINETTQSPINPICNSKSLQKIMNENITPSLAESQNLIQNVSETQLGGHFNVLCSNNDLSYAAFTTSVFCQHQKYNIICYTFKTPRFQ</sequence>
<organism evidence="2 3">
    <name type="scientific">Elaeophora elaphi</name>
    <dbReference type="NCBI Taxonomy" id="1147741"/>
    <lineage>
        <taxon>Eukaryota</taxon>
        <taxon>Metazoa</taxon>
        <taxon>Ecdysozoa</taxon>
        <taxon>Nematoda</taxon>
        <taxon>Chromadorea</taxon>
        <taxon>Rhabditida</taxon>
        <taxon>Spirurina</taxon>
        <taxon>Spiruromorpha</taxon>
        <taxon>Filarioidea</taxon>
        <taxon>Onchocercidae</taxon>
        <taxon>Elaeophora</taxon>
    </lineage>
</organism>
<protein>
    <submittedName>
        <fullName evidence="3">Ground-like domain-containing protein</fullName>
    </submittedName>
</protein>
<proteinExistence type="predicted"/>
<reference evidence="3" key="1">
    <citation type="submission" date="2017-02" db="UniProtKB">
        <authorList>
            <consortium name="WormBaseParasite"/>
        </authorList>
    </citation>
    <scope>IDENTIFICATION</scope>
</reference>
<keyword evidence="2" id="KW-1185">Reference proteome</keyword>
<feature type="domain" description="Ground-like" evidence="1">
    <location>
        <begin position="135"/>
        <end position="203"/>
    </location>
</feature>
<dbReference type="STRING" id="1147741.A0A0R3RYW4"/>
<accession>A0A0R3RYW4</accession>
<dbReference type="WBParaSite" id="EEL_0000748601-mRNA-1">
    <property type="protein sequence ID" value="EEL_0000748601-mRNA-1"/>
    <property type="gene ID" value="EEL_0000748601"/>
</dbReference>
<name>A0A0R3RYW4_9BILA</name>
<dbReference type="Proteomes" id="UP000050640">
    <property type="component" value="Unplaced"/>
</dbReference>
<dbReference type="AlphaFoldDB" id="A0A0R3RYW4"/>
<dbReference type="InterPro" id="IPR007284">
    <property type="entry name" value="Ground-like_dom"/>
</dbReference>